<evidence type="ECO:0000313" key="4">
    <source>
        <dbReference type="Proteomes" id="UP001580346"/>
    </source>
</evidence>
<evidence type="ECO:0000259" key="2">
    <source>
        <dbReference type="Pfam" id="PF13478"/>
    </source>
</evidence>
<dbReference type="PANTHER" id="PTHR30388:SF6">
    <property type="entry name" value="XANTHINE DEHYDROGENASE SUBUNIT A-RELATED"/>
    <property type="match status" value="1"/>
</dbReference>
<evidence type="ECO:0000259" key="1">
    <source>
        <dbReference type="Pfam" id="PF02625"/>
    </source>
</evidence>
<dbReference type="Pfam" id="PF13478">
    <property type="entry name" value="XdhC_C"/>
    <property type="match status" value="1"/>
</dbReference>
<keyword evidence="4" id="KW-1185">Reference proteome</keyword>
<proteinExistence type="predicted"/>
<accession>A0ABV5AMZ3</accession>
<protein>
    <submittedName>
        <fullName evidence="3">XdhC family protein</fullName>
    </submittedName>
</protein>
<dbReference type="EMBL" id="JBHHMI010000001">
    <property type="protein sequence ID" value="MFB5265565.1"/>
    <property type="molecule type" value="Genomic_DNA"/>
</dbReference>
<sequence length="336" mass="37109">MEMADLCAAAANSEERKVLATVVYVDGHAYRKEGALMLLGEQGSIWGSISPGCLESDLLACGETVLRSGKIERVPYDMRPEDDFSWGENIGCGGLLHIVLEPVTGELEQVMHEMHLRFLAGERVMLTRRYDWDSGTAEYELDGMAELQEASPWPEVYSRAYEGKPRLILFGAGEDAMPVCRLAAGIGFRVTVADWRKAMLTADRFPGAELVYGFPAELFALLDITSSDYVLLMSHQFQREKEFLALLQDAECAYLGIMGSRDRTARLTQELAMPMALYSPVGLAIGADGPEEIAVSIAAELIAVRREKQLVQPKGAARYEVSRNSARSRTQYAHGM</sequence>
<comment type="caution">
    <text evidence="3">The sequence shown here is derived from an EMBL/GenBank/DDBJ whole genome shotgun (WGS) entry which is preliminary data.</text>
</comment>
<dbReference type="InterPro" id="IPR003777">
    <property type="entry name" value="XdhC_CoxI"/>
</dbReference>
<dbReference type="InterPro" id="IPR052698">
    <property type="entry name" value="MoCofactor_Util/Proc"/>
</dbReference>
<feature type="domain" description="XdhC- CoxI" evidence="1">
    <location>
        <begin position="12"/>
        <end position="76"/>
    </location>
</feature>
<evidence type="ECO:0000313" key="3">
    <source>
        <dbReference type="EMBL" id="MFB5265565.1"/>
    </source>
</evidence>
<dbReference type="InterPro" id="IPR027051">
    <property type="entry name" value="XdhC_Rossmann_dom"/>
</dbReference>
<organism evidence="3 4">
    <name type="scientific">Paenibacillus enshidis</name>
    <dbReference type="NCBI Taxonomy" id="1458439"/>
    <lineage>
        <taxon>Bacteria</taxon>
        <taxon>Bacillati</taxon>
        <taxon>Bacillota</taxon>
        <taxon>Bacilli</taxon>
        <taxon>Bacillales</taxon>
        <taxon>Paenibacillaceae</taxon>
        <taxon>Paenibacillus</taxon>
    </lineage>
</organism>
<name>A0ABV5AMZ3_9BACL</name>
<dbReference type="RefSeq" id="WP_375352959.1">
    <property type="nucleotide sequence ID" value="NZ_JBHHMI010000001.1"/>
</dbReference>
<gene>
    <name evidence="3" type="ORF">ACE41H_01995</name>
</gene>
<dbReference type="Gene3D" id="3.40.50.720">
    <property type="entry name" value="NAD(P)-binding Rossmann-like Domain"/>
    <property type="match status" value="1"/>
</dbReference>
<feature type="domain" description="XdhC Rossmann" evidence="2">
    <location>
        <begin position="167"/>
        <end position="301"/>
    </location>
</feature>
<dbReference type="PANTHER" id="PTHR30388">
    <property type="entry name" value="ALDEHYDE OXIDOREDUCTASE MOLYBDENUM COFACTOR ASSEMBLY PROTEIN"/>
    <property type="match status" value="1"/>
</dbReference>
<dbReference type="Pfam" id="PF02625">
    <property type="entry name" value="XdhC_CoxI"/>
    <property type="match status" value="1"/>
</dbReference>
<reference evidence="3 4" key="1">
    <citation type="submission" date="2024-09" db="EMBL/GenBank/DDBJ databases">
        <title>Paenibacillus zeirhizospherea sp. nov., isolated from surface of the maize (Zea mays) roots in a horticulture field, Hungary.</title>
        <authorList>
            <person name="Marton D."/>
            <person name="Farkas M."/>
            <person name="Bedics A."/>
            <person name="Toth E."/>
            <person name="Tancsics A."/>
            <person name="Boka K."/>
            <person name="Maroti G."/>
            <person name="Kriszt B."/>
            <person name="Cserhati M."/>
        </authorList>
    </citation>
    <scope>NUCLEOTIDE SEQUENCE [LARGE SCALE GENOMIC DNA]</scope>
    <source>
        <strain evidence="3 4">KCTC 33519</strain>
    </source>
</reference>
<dbReference type="Proteomes" id="UP001580346">
    <property type="component" value="Unassembled WGS sequence"/>
</dbReference>